<protein>
    <submittedName>
        <fullName evidence="1">Uncharacterized protein</fullName>
    </submittedName>
</protein>
<proteinExistence type="predicted"/>
<sequence>MYLSLREKMDVWRENSQLRLTTVPEGHKLGKASTSNPHPEALPAAKQLQQLPACQMDTARGGAQRREKMKQSISLLSDAHDCLSSLPKWGM</sequence>
<dbReference type="Proteomes" id="UP000281406">
    <property type="component" value="Unassembled WGS sequence"/>
</dbReference>
<keyword evidence="2" id="KW-1185">Reference proteome</keyword>
<dbReference type="EMBL" id="RJVU01035834">
    <property type="protein sequence ID" value="ROL47312.1"/>
    <property type="molecule type" value="Genomic_DNA"/>
</dbReference>
<evidence type="ECO:0000313" key="1">
    <source>
        <dbReference type="EMBL" id="ROL47312.1"/>
    </source>
</evidence>
<gene>
    <name evidence="1" type="ORF">DPX16_16900</name>
</gene>
<evidence type="ECO:0000313" key="2">
    <source>
        <dbReference type="Proteomes" id="UP000281406"/>
    </source>
</evidence>
<dbReference type="AlphaFoldDB" id="A0A3N0YM46"/>
<comment type="caution">
    <text evidence="1">The sequence shown here is derived from an EMBL/GenBank/DDBJ whole genome shotgun (WGS) entry which is preliminary data.</text>
</comment>
<organism evidence="1 2">
    <name type="scientific">Anabarilius grahami</name>
    <name type="common">Kanglang fish</name>
    <name type="synonym">Barilius grahami</name>
    <dbReference type="NCBI Taxonomy" id="495550"/>
    <lineage>
        <taxon>Eukaryota</taxon>
        <taxon>Metazoa</taxon>
        <taxon>Chordata</taxon>
        <taxon>Craniata</taxon>
        <taxon>Vertebrata</taxon>
        <taxon>Euteleostomi</taxon>
        <taxon>Actinopterygii</taxon>
        <taxon>Neopterygii</taxon>
        <taxon>Teleostei</taxon>
        <taxon>Ostariophysi</taxon>
        <taxon>Cypriniformes</taxon>
        <taxon>Xenocyprididae</taxon>
        <taxon>Xenocypridinae</taxon>
        <taxon>Xenocypridinae incertae sedis</taxon>
        <taxon>Anabarilius</taxon>
    </lineage>
</organism>
<reference evidence="1 2" key="1">
    <citation type="submission" date="2018-10" db="EMBL/GenBank/DDBJ databases">
        <title>Genome assembly for a Yunnan-Guizhou Plateau 3E fish, Anabarilius grahami (Regan), and its evolutionary and genetic applications.</title>
        <authorList>
            <person name="Jiang W."/>
        </authorList>
    </citation>
    <scope>NUCLEOTIDE SEQUENCE [LARGE SCALE GENOMIC DNA]</scope>
    <source>
        <strain evidence="1">AG-KIZ</strain>
        <tissue evidence="1">Muscle</tissue>
    </source>
</reference>
<accession>A0A3N0YM46</accession>
<name>A0A3N0YM46_ANAGA</name>